<name>A0A811TDI5_9EURY</name>
<gene>
    <name evidence="2" type="ORF">EMLJLAPB_00609</name>
</gene>
<evidence type="ECO:0000313" key="3">
    <source>
        <dbReference type="Proteomes" id="UP000634805"/>
    </source>
</evidence>
<evidence type="ECO:0000256" key="1">
    <source>
        <dbReference type="SAM" id="Coils"/>
    </source>
</evidence>
<dbReference type="AlphaFoldDB" id="A0A811TDI5"/>
<reference evidence="2" key="1">
    <citation type="submission" date="2020-10" db="EMBL/GenBank/DDBJ databases">
        <authorList>
            <person name="Hahn C.J."/>
            <person name="Laso-Perez R."/>
            <person name="Vulcano F."/>
            <person name="Vaziourakis K.-M."/>
            <person name="Stokke R."/>
            <person name="Steen I.H."/>
            <person name="Teske A."/>
            <person name="Boetius A."/>
            <person name="Liebeke M."/>
            <person name="Amann R."/>
            <person name="Knittel K."/>
        </authorList>
    </citation>
    <scope>NUCLEOTIDE SEQUENCE</scope>
    <source>
        <strain evidence="2">Gfbio:e3339647-f889-4370-9287-4fb5cb688e4c:AG392D22_GoMArc1</strain>
    </source>
</reference>
<keyword evidence="1" id="KW-0175">Coiled coil</keyword>
<accession>A0A811TDI5</accession>
<proteinExistence type="predicted"/>
<dbReference type="Proteomes" id="UP000634805">
    <property type="component" value="Unassembled WGS sequence"/>
</dbReference>
<comment type="caution">
    <text evidence="2">The sequence shown here is derived from an EMBL/GenBank/DDBJ whole genome shotgun (WGS) entry which is preliminary data.</text>
</comment>
<organism evidence="2 3">
    <name type="scientific">Candidatus Argoarchaeum ethanivorans</name>
    <dbReference type="NCBI Taxonomy" id="2608793"/>
    <lineage>
        <taxon>Archaea</taxon>
        <taxon>Methanobacteriati</taxon>
        <taxon>Methanobacteriota</taxon>
        <taxon>Stenosarchaea group</taxon>
        <taxon>Methanomicrobia</taxon>
        <taxon>Methanosarcinales</taxon>
        <taxon>Methanosarcinales incertae sedis</taxon>
        <taxon>GOM Arc I cluster</taxon>
        <taxon>Candidatus Argoarchaeum</taxon>
    </lineage>
</organism>
<dbReference type="EMBL" id="CAJHIS010000014">
    <property type="protein sequence ID" value="CAD6493732.1"/>
    <property type="molecule type" value="Genomic_DNA"/>
</dbReference>
<protein>
    <submittedName>
        <fullName evidence="2">Uncharacterized protein</fullName>
    </submittedName>
</protein>
<evidence type="ECO:0000313" key="2">
    <source>
        <dbReference type="EMBL" id="CAD6493732.1"/>
    </source>
</evidence>
<sequence>MAGGDDVNKSLLAISMFIVLLIAASGCTTPAPEETTTTTSTVEEINQTQAQTAVPGETMEISLIDDSELAELEAELEALENELNSILEMDELDMLDV</sequence>
<feature type="coiled-coil region" evidence="1">
    <location>
        <begin position="62"/>
        <end position="89"/>
    </location>
</feature>